<dbReference type="SMART" id="SM00408">
    <property type="entry name" value="IGc2"/>
    <property type="match status" value="2"/>
</dbReference>
<dbReference type="PANTHER" id="PTHR23279:SF36">
    <property type="entry name" value="DEFECTIVE PROBOSCIS EXTENSION RESPONSE 9, ISOFORM A"/>
    <property type="match status" value="1"/>
</dbReference>
<keyword evidence="2" id="KW-0812">Transmembrane</keyword>
<evidence type="ECO:0000259" key="3">
    <source>
        <dbReference type="PROSITE" id="PS50835"/>
    </source>
</evidence>
<dbReference type="SMART" id="SM00409">
    <property type="entry name" value="IG"/>
    <property type="match status" value="2"/>
</dbReference>
<dbReference type="InterPro" id="IPR007110">
    <property type="entry name" value="Ig-like_dom"/>
</dbReference>
<protein>
    <recommendedName>
        <fullName evidence="3">Ig-like domain-containing protein</fullName>
    </recommendedName>
</protein>
<dbReference type="HOGENOM" id="CLU_1306295_0_0_1"/>
<organism evidence="4 5">
    <name type="scientific">Tetranychus urticae</name>
    <name type="common">Two-spotted spider mite</name>
    <dbReference type="NCBI Taxonomy" id="32264"/>
    <lineage>
        <taxon>Eukaryota</taxon>
        <taxon>Metazoa</taxon>
        <taxon>Ecdysozoa</taxon>
        <taxon>Arthropoda</taxon>
        <taxon>Chelicerata</taxon>
        <taxon>Arachnida</taxon>
        <taxon>Acari</taxon>
        <taxon>Acariformes</taxon>
        <taxon>Trombidiformes</taxon>
        <taxon>Prostigmata</taxon>
        <taxon>Eleutherengona</taxon>
        <taxon>Raphignathae</taxon>
        <taxon>Tetranychoidea</taxon>
        <taxon>Tetranychidae</taxon>
        <taxon>Tetranychus</taxon>
    </lineage>
</organism>
<proteinExistence type="predicted"/>
<dbReference type="GO" id="GO:0032589">
    <property type="term" value="C:neuron projection membrane"/>
    <property type="evidence" value="ECO:0007669"/>
    <property type="project" value="TreeGrafter"/>
</dbReference>
<evidence type="ECO:0000256" key="2">
    <source>
        <dbReference type="SAM" id="Phobius"/>
    </source>
</evidence>
<dbReference type="SUPFAM" id="SSF48726">
    <property type="entry name" value="Immunoglobulin"/>
    <property type="match status" value="2"/>
</dbReference>
<sequence>MKLSQNSTGNKFINDHGMNRQQGHHLHKRQNSDYKVKRNSDSSKSVFSDKQHLYYVNNAVNSNNYETANFHVNRRGNEFQSYNNMGEMVIDKSSYDPSGYHKLTTHDPSFDDNIKRNITIPQGGTAFLQCKINHLGDRAVSWVRQKDLHILTSGRDTYTSDSRFRSINLPNSNEWTLEIRDTRLSDSGIYECQLSTDPKMSTSVYLSVIGANLYLKKGANINLTCLINYIPDPESNSLIIWQHSDQIINYDSNGRGAKLTSSQLSSPSGNKLMISNLLINSATTSDAGNYTCRLTSTSLPSHYAKPALTHVHVLNGGENPAAMQGGATSTSERLKCASHPHGSSLFCRFAGIVNYFYLSSMVPMLITWFLIR</sequence>
<dbReference type="Proteomes" id="UP000015104">
    <property type="component" value="Unassembled WGS sequence"/>
</dbReference>
<dbReference type="InterPro" id="IPR003598">
    <property type="entry name" value="Ig_sub2"/>
</dbReference>
<dbReference type="InterPro" id="IPR013151">
    <property type="entry name" value="Immunoglobulin_dom"/>
</dbReference>
<dbReference type="STRING" id="32264.T1KUV9"/>
<dbReference type="InterPro" id="IPR003599">
    <property type="entry name" value="Ig_sub"/>
</dbReference>
<dbReference type="InterPro" id="IPR036179">
    <property type="entry name" value="Ig-like_dom_sf"/>
</dbReference>
<dbReference type="EMBL" id="CAEY01000582">
    <property type="status" value="NOT_ANNOTATED_CDS"/>
    <property type="molecule type" value="Genomic_DNA"/>
</dbReference>
<feature type="domain" description="Ig-like" evidence="3">
    <location>
        <begin position="198"/>
        <end position="309"/>
    </location>
</feature>
<keyword evidence="5" id="KW-1185">Reference proteome</keyword>
<evidence type="ECO:0000313" key="4">
    <source>
        <dbReference type="EnsemblMetazoa" id="tetur22g01460.1"/>
    </source>
</evidence>
<dbReference type="Gene3D" id="2.60.40.10">
    <property type="entry name" value="Immunoglobulins"/>
    <property type="match status" value="2"/>
</dbReference>
<dbReference type="FunFam" id="2.60.40.10:FF:000129">
    <property type="entry name" value="CLUMA_CG018772, isoform A"/>
    <property type="match status" value="1"/>
</dbReference>
<dbReference type="Pfam" id="PF00047">
    <property type="entry name" value="ig"/>
    <property type="match status" value="1"/>
</dbReference>
<dbReference type="InterPro" id="IPR037448">
    <property type="entry name" value="Zig-8"/>
</dbReference>
<dbReference type="InterPro" id="IPR013783">
    <property type="entry name" value="Ig-like_fold"/>
</dbReference>
<feature type="compositionally biased region" description="Basic and acidic residues" evidence="1">
    <location>
        <begin position="30"/>
        <end position="45"/>
    </location>
</feature>
<feature type="compositionally biased region" description="Polar residues" evidence="1">
    <location>
        <begin position="1"/>
        <end position="11"/>
    </location>
</feature>
<dbReference type="EMBL" id="CAEY01000583">
    <property type="status" value="NOT_ANNOTATED_CDS"/>
    <property type="molecule type" value="Genomic_DNA"/>
</dbReference>
<dbReference type="eggNOG" id="KOG3510">
    <property type="taxonomic scope" value="Eukaryota"/>
</dbReference>
<keyword evidence="2" id="KW-0472">Membrane</keyword>
<evidence type="ECO:0000256" key="1">
    <source>
        <dbReference type="SAM" id="MobiDB-lite"/>
    </source>
</evidence>
<reference evidence="5" key="1">
    <citation type="submission" date="2011-08" db="EMBL/GenBank/DDBJ databases">
        <authorList>
            <person name="Rombauts S."/>
        </authorList>
    </citation>
    <scope>NUCLEOTIDE SEQUENCE</scope>
    <source>
        <strain evidence="5">London</strain>
    </source>
</reference>
<name>T1KUV9_TETUR</name>
<keyword evidence="2" id="KW-1133">Transmembrane helix</keyword>
<dbReference type="GO" id="GO:0050808">
    <property type="term" value="P:synapse organization"/>
    <property type="evidence" value="ECO:0007669"/>
    <property type="project" value="TreeGrafter"/>
</dbReference>
<dbReference type="SMART" id="SM00406">
    <property type="entry name" value="IGv"/>
    <property type="match status" value="1"/>
</dbReference>
<dbReference type="InterPro" id="IPR013106">
    <property type="entry name" value="Ig_V-set"/>
</dbReference>
<accession>T1KUV9</accession>
<dbReference type="AlphaFoldDB" id="T1KUV9"/>
<dbReference type="PROSITE" id="PS50835">
    <property type="entry name" value="IG_LIKE"/>
    <property type="match status" value="2"/>
</dbReference>
<dbReference type="PANTHER" id="PTHR23279">
    <property type="entry name" value="DEFECTIVE PROBOSCIS EXTENSION RESPONSE DPR -RELATED"/>
    <property type="match status" value="1"/>
</dbReference>
<reference evidence="4" key="2">
    <citation type="submission" date="2015-06" db="UniProtKB">
        <authorList>
            <consortium name="EnsemblMetazoa"/>
        </authorList>
    </citation>
    <scope>IDENTIFICATION</scope>
</reference>
<feature type="transmembrane region" description="Helical" evidence="2">
    <location>
        <begin position="352"/>
        <end position="371"/>
    </location>
</feature>
<feature type="region of interest" description="Disordered" evidence="1">
    <location>
        <begin position="1"/>
        <end position="45"/>
    </location>
</feature>
<evidence type="ECO:0000313" key="5">
    <source>
        <dbReference type="Proteomes" id="UP000015104"/>
    </source>
</evidence>
<dbReference type="CDD" id="cd00096">
    <property type="entry name" value="Ig"/>
    <property type="match status" value="1"/>
</dbReference>
<dbReference type="Pfam" id="PF07686">
    <property type="entry name" value="V-set"/>
    <property type="match status" value="1"/>
</dbReference>
<dbReference type="EnsemblMetazoa" id="tetur22g01460.1">
    <property type="protein sequence ID" value="tetur22g01460.1"/>
    <property type="gene ID" value="tetur22g01460"/>
</dbReference>
<feature type="domain" description="Ig-like" evidence="3">
    <location>
        <begin position="108"/>
        <end position="195"/>
    </location>
</feature>